<feature type="compositionally biased region" description="Basic and acidic residues" evidence="14">
    <location>
        <begin position="545"/>
        <end position="613"/>
    </location>
</feature>
<feature type="compositionally biased region" description="Basic and acidic residues" evidence="14">
    <location>
        <begin position="626"/>
        <end position="636"/>
    </location>
</feature>
<feature type="compositionally biased region" description="Basic and acidic residues" evidence="14">
    <location>
        <begin position="746"/>
        <end position="763"/>
    </location>
</feature>
<comment type="catalytic activity">
    <reaction evidence="12">
        <text>L-seryl-[protein] + ATP = O-phospho-L-seryl-[protein] + ADP + H(+)</text>
        <dbReference type="Rhea" id="RHEA:17989"/>
        <dbReference type="Rhea" id="RHEA-COMP:9863"/>
        <dbReference type="Rhea" id="RHEA-COMP:11604"/>
        <dbReference type="ChEBI" id="CHEBI:15378"/>
        <dbReference type="ChEBI" id="CHEBI:29999"/>
        <dbReference type="ChEBI" id="CHEBI:30616"/>
        <dbReference type="ChEBI" id="CHEBI:83421"/>
        <dbReference type="ChEBI" id="CHEBI:456216"/>
        <dbReference type="EC" id="2.7.11.1"/>
    </reaction>
</comment>
<feature type="compositionally biased region" description="Low complexity" evidence="14">
    <location>
        <begin position="659"/>
        <end position="673"/>
    </location>
</feature>
<feature type="compositionally biased region" description="Low complexity" evidence="14">
    <location>
        <begin position="336"/>
        <end position="367"/>
    </location>
</feature>
<dbReference type="AlphaFoldDB" id="A0A0V0QAV6"/>
<dbReference type="FunFam" id="3.30.200.20:FF:000097">
    <property type="entry name" value="Probable serine/threonine-protein kinase nek1"/>
    <property type="match status" value="1"/>
</dbReference>
<dbReference type="CDD" id="cd08215">
    <property type="entry name" value="STKc_Nek"/>
    <property type="match status" value="1"/>
</dbReference>
<feature type="domain" description="Protein kinase" evidence="15">
    <location>
        <begin position="16"/>
        <end position="271"/>
    </location>
</feature>
<dbReference type="FunFam" id="1.10.510.10:FF:000172">
    <property type="entry name" value="serine/threonine-protein kinase Nek1 isoform X1"/>
    <property type="match status" value="1"/>
</dbReference>
<comment type="caution">
    <text evidence="16">The sequence shown here is derived from an EMBL/GenBank/DDBJ whole genome shotgun (WGS) entry which is preliminary data.</text>
</comment>
<keyword evidence="7 13" id="KW-0547">Nucleotide-binding</keyword>
<feature type="region of interest" description="Disordered" evidence="14">
    <location>
        <begin position="334"/>
        <end position="404"/>
    </location>
</feature>
<organism evidence="16 17">
    <name type="scientific">Pseudocohnilembus persalinus</name>
    <name type="common">Ciliate</name>
    <dbReference type="NCBI Taxonomy" id="266149"/>
    <lineage>
        <taxon>Eukaryota</taxon>
        <taxon>Sar</taxon>
        <taxon>Alveolata</taxon>
        <taxon>Ciliophora</taxon>
        <taxon>Intramacronucleata</taxon>
        <taxon>Oligohymenophorea</taxon>
        <taxon>Scuticociliatia</taxon>
        <taxon>Philasterida</taxon>
        <taxon>Pseudocohnilembidae</taxon>
        <taxon>Pseudocohnilembus</taxon>
    </lineage>
</organism>
<protein>
    <recommendedName>
        <fullName evidence="3">non-specific serine/threonine protein kinase</fullName>
        <ecNumber evidence="3">2.7.11.1</ecNumber>
    </recommendedName>
</protein>
<evidence type="ECO:0000256" key="7">
    <source>
        <dbReference type="ARBA" id="ARBA00022741"/>
    </source>
</evidence>
<evidence type="ECO:0000313" key="16">
    <source>
        <dbReference type="EMBL" id="KRW99349.1"/>
    </source>
</evidence>
<dbReference type="GO" id="GO:0005524">
    <property type="term" value="F:ATP binding"/>
    <property type="evidence" value="ECO:0007669"/>
    <property type="project" value="UniProtKB-UniRule"/>
</dbReference>
<dbReference type="GO" id="GO:0046872">
    <property type="term" value="F:metal ion binding"/>
    <property type="evidence" value="ECO:0007669"/>
    <property type="project" value="UniProtKB-KW"/>
</dbReference>
<dbReference type="Gene3D" id="3.30.200.20">
    <property type="entry name" value="Phosphorylase Kinase, domain 1"/>
    <property type="match status" value="1"/>
</dbReference>
<keyword evidence="10" id="KW-0460">Magnesium</keyword>
<evidence type="ECO:0000256" key="3">
    <source>
        <dbReference type="ARBA" id="ARBA00012513"/>
    </source>
</evidence>
<comment type="catalytic activity">
    <reaction evidence="11">
        <text>L-threonyl-[protein] + ATP = O-phospho-L-threonyl-[protein] + ADP + H(+)</text>
        <dbReference type="Rhea" id="RHEA:46608"/>
        <dbReference type="Rhea" id="RHEA-COMP:11060"/>
        <dbReference type="Rhea" id="RHEA-COMP:11605"/>
        <dbReference type="ChEBI" id="CHEBI:15378"/>
        <dbReference type="ChEBI" id="CHEBI:30013"/>
        <dbReference type="ChEBI" id="CHEBI:30616"/>
        <dbReference type="ChEBI" id="CHEBI:61977"/>
        <dbReference type="ChEBI" id="CHEBI:456216"/>
        <dbReference type="EC" id="2.7.11.1"/>
    </reaction>
</comment>
<keyword evidence="6" id="KW-0479">Metal-binding</keyword>
<evidence type="ECO:0000256" key="14">
    <source>
        <dbReference type="SAM" id="MobiDB-lite"/>
    </source>
</evidence>
<dbReference type="InParanoid" id="A0A0V0QAV6"/>
<dbReference type="InterPro" id="IPR011009">
    <property type="entry name" value="Kinase-like_dom_sf"/>
</dbReference>
<feature type="region of interest" description="Disordered" evidence="14">
    <location>
        <begin position="891"/>
        <end position="922"/>
    </location>
</feature>
<dbReference type="GO" id="GO:0004674">
    <property type="term" value="F:protein serine/threonine kinase activity"/>
    <property type="evidence" value="ECO:0007669"/>
    <property type="project" value="UniProtKB-KW"/>
</dbReference>
<dbReference type="Gene3D" id="1.10.510.10">
    <property type="entry name" value="Transferase(Phosphotransferase) domain 1"/>
    <property type="match status" value="1"/>
</dbReference>
<accession>A0A0V0QAV6</accession>
<feature type="compositionally biased region" description="Basic and acidic residues" evidence="14">
    <location>
        <begin position="368"/>
        <end position="395"/>
    </location>
</feature>
<dbReference type="EMBL" id="LDAU01000214">
    <property type="protein sequence ID" value="KRW99349.1"/>
    <property type="molecule type" value="Genomic_DNA"/>
</dbReference>
<comment type="cofactor">
    <cofactor evidence="1">
        <name>Mg(2+)</name>
        <dbReference type="ChEBI" id="CHEBI:18420"/>
    </cofactor>
</comment>
<sequence length="1025" mass="121783">MQNNNNNHKVYEYEVYKRIKLLGEGAFGKAYLVEYLQDKTKWVIKQMELKAMSEEEKRETLKEAKILEAFDHPNIVKFKEVYKTKKGKLCIVMEYADGGDLAKKQKDQRGKPFPENQIIDWFVQMCLAIKHVHDRKIIHRDLKGQNIFLTKNNMIKLGDFGIARVLNRTIEKAKTQVGTPYYLSPEIIEQKPYSFKTDIWSLGVILYEMCMLKPPFNADSLHFLALKIVKGQYSPVSNIYSKELRNLIATILQVNPNKRPSINDILKNPLITNRVKHFLSESQRKYEFSHTVFHNQKVNAQVKMSDFRQVNQEIPCPTHLLNKQLGIEEPPILQKQQNSNNNNSNQNNNQNNNNNNNNFHYKQMQQKQYEEEARKQKEQLARKKLEDEQKRRMEKQIAASKQKQLEMQKKKEMEYHKRQQEELQRQVDLKKQKEAEYQRIIDQKQKELEKLRQEELRQKVQQKIQEKKEQEEKYRLAARDQFFKDQQAAEQYRKKAQMVEKEIQNFDFPEIIQNNTPAQKKIISKPKQQKFKSVEKKNQISYQQKKREDEEKLQKLQHQKVEKIKQNMEKLQKEKKLKEQKNQQDQEELARQKEERKKQIQEQREQMRKDRAKWQKKNSNFNVEIVTEKIIDKQDNVKNFNSVQSDNNNSKNENDRDNNINNTENNTLNIDDNSTQCSEKQPEKKKPKKKIAKKPSKWSKPFSYLKDKKQEEGVNDEVPPDNEVERNRVYIEKATNSSQKQNQDSSGEKKGQENEISDQKLEEINSDLNNKNKNPVYEKRDDLDDSDEDQNANQNQNQNGKKSNESSFDANGDRSGSDSQSPVKKLDEQVPEQEQHQMNEMFLEMQKMLGVVNNLPTGQYDNKNIFDFTNNLAPPNLKLREEQRLKNIQIQQINEENQNSDKKKSAENLDEDREDDENEPEMGTDYLENQLRKEQEEQNQKQLLKQNKNDKNMQACLTFIQSDYSKLEVQEQDDIDSLEQLCQQHNLDKLFPFLKDVKELESQIQLAITYVILEEKWEQDKHSAF</sequence>
<dbReference type="OMA" id="NQMDYNK"/>
<dbReference type="PROSITE" id="PS50011">
    <property type="entry name" value="PROTEIN_KINASE_DOM"/>
    <property type="match status" value="1"/>
</dbReference>
<feature type="region of interest" description="Disordered" evidence="14">
    <location>
        <begin position="507"/>
        <end position="834"/>
    </location>
</feature>
<evidence type="ECO:0000256" key="1">
    <source>
        <dbReference type="ARBA" id="ARBA00001946"/>
    </source>
</evidence>
<feature type="compositionally biased region" description="Low complexity" evidence="14">
    <location>
        <begin position="791"/>
        <end position="807"/>
    </location>
</feature>
<dbReference type="SUPFAM" id="SSF56112">
    <property type="entry name" value="Protein kinase-like (PK-like)"/>
    <property type="match status" value="1"/>
</dbReference>
<feature type="compositionally biased region" description="Acidic residues" evidence="14">
    <location>
        <begin position="713"/>
        <end position="722"/>
    </location>
</feature>
<reference evidence="16 17" key="1">
    <citation type="journal article" date="2015" name="Sci. Rep.">
        <title>Genome of the facultative scuticociliatosis pathogen Pseudocohnilembus persalinus provides insight into its virulence through horizontal gene transfer.</title>
        <authorList>
            <person name="Xiong J."/>
            <person name="Wang G."/>
            <person name="Cheng J."/>
            <person name="Tian M."/>
            <person name="Pan X."/>
            <person name="Warren A."/>
            <person name="Jiang C."/>
            <person name="Yuan D."/>
            <person name="Miao W."/>
        </authorList>
    </citation>
    <scope>NUCLEOTIDE SEQUENCE [LARGE SCALE GENOMIC DNA]</scope>
    <source>
        <strain evidence="16">36N120E</strain>
    </source>
</reference>
<feature type="compositionally biased region" description="Acidic residues" evidence="14">
    <location>
        <begin position="908"/>
        <end position="922"/>
    </location>
</feature>
<dbReference type="InterPro" id="IPR051131">
    <property type="entry name" value="NEK_Ser/Thr_kinase_NIMA"/>
</dbReference>
<feature type="compositionally biased region" description="Polar residues" evidence="14">
    <location>
        <begin position="734"/>
        <end position="745"/>
    </location>
</feature>
<comment type="similarity">
    <text evidence="2">Belongs to the protein kinase superfamily. NEK Ser/Thr protein kinase family. NIMA subfamily.</text>
</comment>
<dbReference type="PROSITE" id="PS00107">
    <property type="entry name" value="PROTEIN_KINASE_ATP"/>
    <property type="match status" value="1"/>
</dbReference>
<evidence type="ECO:0000256" key="9">
    <source>
        <dbReference type="ARBA" id="ARBA00022840"/>
    </source>
</evidence>
<feature type="compositionally biased region" description="Basic and acidic residues" evidence="14">
    <location>
        <begin position="824"/>
        <end position="834"/>
    </location>
</feature>
<keyword evidence="8 16" id="KW-0418">Kinase</keyword>
<dbReference type="SMART" id="SM00220">
    <property type="entry name" value="S_TKc"/>
    <property type="match status" value="1"/>
</dbReference>
<proteinExistence type="inferred from homology"/>
<evidence type="ECO:0000256" key="8">
    <source>
        <dbReference type="ARBA" id="ARBA00022777"/>
    </source>
</evidence>
<dbReference type="Proteomes" id="UP000054937">
    <property type="component" value="Unassembled WGS sequence"/>
</dbReference>
<dbReference type="InterPro" id="IPR000719">
    <property type="entry name" value="Prot_kinase_dom"/>
</dbReference>
<feature type="binding site" evidence="13">
    <location>
        <position position="45"/>
    </location>
    <ligand>
        <name>ATP</name>
        <dbReference type="ChEBI" id="CHEBI:30616"/>
    </ligand>
</feature>
<keyword evidence="17" id="KW-1185">Reference proteome</keyword>
<dbReference type="Pfam" id="PF00069">
    <property type="entry name" value="Pkinase"/>
    <property type="match status" value="1"/>
</dbReference>
<keyword evidence="9 13" id="KW-0067">ATP-binding</keyword>
<dbReference type="PROSITE" id="PS00108">
    <property type="entry name" value="PROTEIN_KINASE_ST"/>
    <property type="match status" value="1"/>
</dbReference>
<gene>
    <name evidence="16" type="ORF">PPERSA_02461</name>
</gene>
<dbReference type="OrthoDB" id="248923at2759"/>
<evidence type="ECO:0000256" key="6">
    <source>
        <dbReference type="ARBA" id="ARBA00022723"/>
    </source>
</evidence>
<keyword evidence="5" id="KW-0808">Transferase</keyword>
<evidence type="ECO:0000256" key="11">
    <source>
        <dbReference type="ARBA" id="ARBA00047899"/>
    </source>
</evidence>
<evidence type="ECO:0000256" key="5">
    <source>
        <dbReference type="ARBA" id="ARBA00022679"/>
    </source>
</evidence>
<evidence type="ECO:0000259" key="15">
    <source>
        <dbReference type="PROSITE" id="PS50011"/>
    </source>
</evidence>
<dbReference type="InterPro" id="IPR017441">
    <property type="entry name" value="Protein_kinase_ATP_BS"/>
</dbReference>
<evidence type="ECO:0000256" key="13">
    <source>
        <dbReference type="PROSITE-ProRule" id="PRU10141"/>
    </source>
</evidence>
<evidence type="ECO:0000256" key="12">
    <source>
        <dbReference type="ARBA" id="ARBA00048679"/>
    </source>
</evidence>
<dbReference type="EC" id="2.7.11.1" evidence="3"/>
<dbReference type="InterPro" id="IPR008271">
    <property type="entry name" value="Ser/Thr_kinase_AS"/>
</dbReference>
<evidence type="ECO:0000256" key="10">
    <source>
        <dbReference type="ARBA" id="ARBA00022842"/>
    </source>
</evidence>
<evidence type="ECO:0000256" key="2">
    <source>
        <dbReference type="ARBA" id="ARBA00010886"/>
    </source>
</evidence>
<evidence type="ECO:0000313" key="17">
    <source>
        <dbReference type="Proteomes" id="UP000054937"/>
    </source>
</evidence>
<name>A0A0V0QAV6_PSEPJ</name>
<keyword evidence="4" id="KW-0723">Serine/threonine-protein kinase</keyword>
<evidence type="ECO:0000256" key="4">
    <source>
        <dbReference type="ARBA" id="ARBA00022527"/>
    </source>
</evidence>
<dbReference type="PANTHER" id="PTHR44899">
    <property type="entry name" value="CAMK FAMILY PROTEIN KINASE"/>
    <property type="match status" value="1"/>
</dbReference>
<dbReference type="PANTHER" id="PTHR44899:SF3">
    <property type="entry name" value="SERINE_THREONINE-PROTEIN KINASE NEK1"/>
    <property type="match status" value="1"/>
</dbReference>
<feature type="compositionally biased region" description="Basic residues" evidence="14">
    <location>
        <begin position="683"/>
        <end position="697"/>
    </location>
</feature>